<dbReference type="Pfam" id="PF00581">
    <property type="entry name" value="Rhodanese"/>
    <property type="match status" value="1"/>
</dbReference>
<evidence type="ECO:0000259" key="1">
    <source>
        <dbReference type="PROSITE" id="PS50206"/>
    </source>
</evidence>
<reference evidence="3" key="1">
    <citation type="submission" date="2025-08" db="UniProtKB">
        <authorList>
            <consortium name="RefSeq"/>
        </authorList>
    </citation>
    <scope>IDENTIFICATION</scope>
    <source>
        <tissue evidence="3">Whole organism</tissue>
    </source>
</reference>
<dbReference type="InterPro" id="IPR001763">
    <property type="entry name" value="Rhodanese-like_dom"/>
</dbReference>
<dbReference type="SUPFAM" id="SSF52821">
    <property type="entry name" value="Rhodanese/Cell cycle control phosphatase"/>
    <property type="match status" value="1"/>
</dbReference>
<feature type="domain" description="Rhodanese" evidence="1">
    <location>
        <begin position="54"/>
        <end position="156"/>
    </location>
</feature>
<dbReference type="RefSeq" id="XP_018026285.1">
    <property type="nucleotide sequence ID" value="XM_018170796.2"/>
</dbReference>
<dbReference type="PANTHER" id="PTHR44086:SF10">
    <property type="entry name" value="THIOSULFATE SULFURTRANSFERASE_RHODANESE-LIKE DOMAIN-CONTAINING PROTEIN 3"/>
    <property type="match status" value="1"/>
</dbReference>
<dbReference type="PANTHER" id="PTHR44086">
    <property type="entry name" value="THIOSULFATE SULFURTRANSFERASE RDL2, MITOCHONDRIAL-RELATED"/>
    <property type="match status" value="1"/>
</dbReference>
<dbReference type="PROSITE" id="PS50206">
    <property type="entry name" value="RHODANESE_3"/>
    <property type="match status" value="1"/>
</dbReference>
<gene>
    <name evidence="3" type="primary">LOC108681729</name>
</gene>
<dbReference type="InterPro" id="IPR036873">
    <property type="entry name" value="Rhodanese-like_dom_sf"/>
</dbReference>
<dbReference type="OrthoDB" id="566238at2759"/>
<accession>A0A8B7PJW3</accession>
<keyword evidence="2" id="KW-1185">Reference proteome</keyword>
<evidence type="ECO:0000313" key="2">
    <source>
        <dbReference type="Proteomes" id="UP000694843"/>
    </source>
</evidence>
<dbReference type="GeneID" id="108681729"/>
<organism evidence="2 3">
    <name type="scientific">Hyalella azteca</name>
    <name type="common">Amphipod</name>
    <dbReference type="NCBI Taxonomy" id="294128"/>
    <lineage>
        <taxon>Eukaryota</taxon>
        <taxon>Metazoa</taxon>
        <taxon>Ecdysozoa</taxon>
        <taxon>Arthropoda</taxon>
        <taxon>Crustacea</taxon>
        <taxon>Multicrustacea</taxon>
        <taxon>Malacostraca</taxon>
        <taxon>Eumalacostraca</taxon>
        <taxon>Peracarida</taxon>
        <taxon>Amphipoda</taxon>
        <taxon>Senticaudata</taxon>
        <taxon>Talitrida</taxon>
        <taxon>Talitroidea</taxon>
        <taxon>Hyalellidae</taxon>
        <taxon>Hyalella</taxon>
    </lineage>
</organism>
<dbReference type="Proteomes" id="UP000694843">
    <property type="component" value="Unplaced"/>
</dbReference>
<dbReference type="AlphaFoldDB" id="A0A8B7PJW3"/>
<sequence length="162" mass="17969">MAMMFVSLRRVAVFQNSLPVYFKAVSALKVHSGPPPHPQLLPDIDFTELRDRLEKEDVILIDVRAPSELEKLGAVPDAINLPLRTLGQTILLPKEDFEVRMGIKKPDSDAPIATMCMAGVRARTAQLALIGAGYTNVRRYRGSFEDWLEKGGAVIKPDNDDI</sequence>
<proteinExistence type="predicted"/>
<evidence type="ECO:0000313" key="3">
    <source>
        <dbReference type="RefSeq" id="XP_018026285.1"/>
    </source>
</evidence>
<dbReference type="SMART" id="SM00450">
    <property type="entry name" value="RHOD"/>
    <property type="match status" value="1"/>
</dbReference>
<dbReference type="KEGG" id="hazt:108681729"/>
<dbReference type="Gene3D" id="3.40.250.10">
    <property type="entry name" value="Rhodanese-like domain"/>
    <property type="match status" value="1"/>
</dbReference>
<protein>
    <submittedName>
        <fullName evidence="3">Rhodanese domain-containing protein CG4456-like</fullName>
    </submittedName>
</protein>
<name>A0A8B7PJW3_HYAAZ</name>
<dbReference type="OMA" id="YEGSWTD"/>